<accession>A0A0K2X8U6</accession>
<evidence type="ECO:0000313" key="16">
    <source>
        <dbReference type="Proteomes" id="UP000045175"/>
    </source>
</evidence>
<feature type="domain" description="Flagellar assembly protein FliH/Type III secretion system HrpE" evidence="10">
    <location>
        <begin position="129"/>
        <end position="254"/>
    </location>
</feature>
<evidence type="ECO:0000313" key="13">
    <source>
        <dbReference type="EMBL" id="CRF44991.1"/>
    </source>
</evidence>
<evidence type="ECO:0000313" key="12">
    <source>
        <dbReference type="EMBL" id="CRF41978.1"/>
    </source>
</evidence>
<reference evidence="12" key="1">
    <citation type="submission" date="2014-12" db="EMBL/GenBank/DDBJ databases">
        <title>Whole genome sequences of four Staphylococcus schleiferi canine isolates.</title>
        <authorList>
            <person name="Misic A.M."/>
            <person name="Cain C."/>
            <person name="Morris D.O."/>
            <person name="Rankin S."/>
            <person name="Beiting D."/>
        </authorList>
    </citation>
    <scope>NUCLEOTIDE SEQUENCE</scope>
    <source>
        <strain evidence="11">ASB11</strain>
        <strain evidence="12">ASB13</strain>
        <strain evidence="13">ASB9</strain>
    </source>
</reference>
<dbReference type="GO" id="GO:0015031">
    <property type="term" value="P:protein transport"/>
    <property type="evidence" value="ECO:0007669"/>
    <property type="project" value="UniProtKB-KW"/>
</dbReference>
<dbReference type="STRING" id="1578720.HAL011_11990"/>
<keyword evidence="12" id="KW-0282">Flagellum</keyword>
<dbReference type="InterPro" id="IPR018035">
    <property type="entry name" value="Flagellar_FliH/T3SS_HrpE"/>
</dbReference>
<keyword evidence="5" id="KW-1005">Bacterial flagellum biogenesis</keyword>
<keyword evidence="7" id="KW-1006">Bacterial flagellum protein export</keyword>
<dbReference type="Proteomes" id="UP000038622">
    <property type="component" value="Unassembled WGS sequence"/>
</dbReference>
<evidence type="ECO:0000256" key="2">
    <source>
        <dbReference type="ARBA" id="ARBA00006602"/>
    </source>
</evidence>
<name>A0A0K2X8U6_9HELI</name>
<keyword evidence="4" id="KW-0813">Transport</keyword>
<organism evidence="12 16">
    <name type="scientific">Helicobacter ailurogastricus</name>
    <dbReference type="NCBI Taxonomy" id="1578720"/>
    <lineage>
        <taxon>Bacteria</taxon>
        <taxon>Pseudomonadati</taxon>
        <taxon>Campylobacterota</taxon>
        <taxon>Epsilonproteobacteria</taxon>
        <taxon>Campylobacterales</taxon>
        <taxon>Helicobacteraceae</taxon>
        <taxon>Helicobacter</taxon>
    </lineage>
</organism>
<dbReference type="EMBL" id="CDMH01000006">
    <property type="protein sequence ID" value="CRF41978.1"/>
    <property type="molecule type" value="Genomic_DNA"/>
</dbReference>
<evidence type="ECO:0000256" key="6">
    <source>
        <dbReference type="ARBA" id="ARBA00022927"/>
    </source>
</evidence>
<feature type="coiled-coil region" evidence="8">
    <location>
        <begin position="138"/>
        <end position="165"/>
    </location>
</feature>
<keyword evidence="12" id="KW-0966">Cell projection</keyword>
<keyword evidence="12" id="KW-0969">Cilium</keyword>
<keyword evidence="8" id="KW-0175">Coiled coil</keyword>
<evidence type="ECO:0000256" key="5">
    <source>
        <dbReference type="ARBA" id="ARBA00022795"/>
    </source>
</evidence>
<evidence type="ECO:0000259" key="10">
    <source>
        <dbReference type="Pfam" id="PF02108"/>
    </source>
</evidence>
<protein>
    <recommendedName>
        <fullName evidence="3">Flagellar assembly protein FliH</fullName>
    </recommendedName>
</protein>
<dbReference type="Proteomes" id="UP000045175">
    <property type="component" value="Unassembled WGS sequence"/>
</dbReference>
<evidence type="ECO:0000256" key="8">
    <source>
        <dbReference type="SAM" id="Coils"/>
    </source>
</evidence>
<dbReference type="GO" id="GO:0044781">
    <property type="term" value="P:bacterial-type flagellum organization"/>
    <property type="evidence" value="ECO:0007669"/>
    <property type="project" value="UniProtKB-KW"/>
</dbReference>
<feature type="region of interest" description="Disordered" evidence="9">
    <location>
        <begin position="33"/>
        <end position="60"/>
    </location>
</feature>
<reference evidence="15 16" key="2">
    <citation type="submission" date="2014-12" db="EMBL/GenBank/DDBJ databases">
        <authorList>
            <person name="Jaenicke S."/>
        </authorList>
    </citation>
    <scope>NUCLEOTIDE SEQUENCE [LARGE SCALE GENOMIC DNA]</scope>
</reference>
<evidence type="ECO:0000256" key="3">
    <source>
        <dbReference type="ARBA" id="ARBA00016507"/>
    </source>
</evidence>
<evidence type="ECO:0000256" key="7">
    <source>
        <dbReference type="ARBA" id="ARBA00023225"/>
    </source>
</evidence>
<keyword evidence="14" id="KW-1185">Reference proteome</keyword>
<keyword evidence="6" id="KW-0653">Protein transport</keyword>
<dbReference type="Pfam" id="PF02108">
    <property type="entry name" value="FliH"/>
    <property type="match status" value="1"/>
</dbReference>
<dbReference type="InterPro" id="IPR051472">
    <property type="entry name" value="T3SS_Stator/FliH"/>
</dbReference>
<feature type="compositionally biased region" description="Basic and acidic residues" evidence="9">
    <location>
        <begin position="39"/>
        <end position="60"/>
    </location>
</feature>
<evidence type="ECO:0000256" key="1">
    <source>
        <dbReference type="ARBA" id="ARBA00003041"/>
    </source>
</evidence>
<dbReference type="OrthoDB" id="5347569at2"/>
<evidence type="ECO:0000313" key="14">
    <source>
        <dbReference type="Proteomes" id="UP000038622"/>
    </source>
</evidence>
<sequence length="265" mass="30130">MSLNNFSDENLIPKEDLDKHTIKRYTFKSFAEIAAEEPEEKKPKKEQPEPPQENEHLERSIQLENDLIECLLKKTDELSSQLAKLQMQFEKSQEENQTLLQQTREDNYKIGFKEGEQKAKEDLGASIDEEKTHLLQSLTAIDQRMQQSQSHLEALEKELSAIAVEIAKEVIVKEVEQKSQEVALALAKELLKNIMDATDICVKVNTLDYPYLSQNLKDLPKIKLEPSDAIAKGGVLITSSHGNIDGNLMARYKNLKESVLDNLKA</sequence>
<evidence type="ECO:0000313" key="15">
    <source>
        <dbReference type="Proteomes" id="UP000041394"/>
    </source>
</evidence>
<comment type="similarity">
    <text evidence="2">Belongs to the FliH family.</text>
</comment>
<evidence type="ECO:0000256" key="4">
    <source>
        <dbReference type="ARBA" id="ARBA00022448"/>
    </source>
</evidence>
<reference evidence="14" key="3">
    <citation type="submission" date="2014-12" db="EMBL/GenBank/DDBJ databases">
        <authorList>
            <person name="Smet A."/>
        </authorList>
    </citation>
    <scope>NUCLEOTIDE SEQUENCE [LARGE SCALE GENOMIC DNA]</scope>
</reference>
<comment type="function">
    <text evidence="1">Needed for flagellar regrowth and assembly.</text>
</comment>
<dbReference type="Proteomes" id="UP000041394">
    <property type="component" value="Unassembled WGS sequence"/>
</dbReference>
<dbReference type="RefSeq" id="WP_082346332.1">
    <property type="nucleotide sequence ID" value="NZ_CDMH01000006.1"/>
</dbReference>
<dbReference type="EMBL" id="CDMN01000070">
    <property type="protein sequence ID" value="CRF44991.1"/>
    <property type="molecule type" value="Genomic_DNA"/>
</dbReference>
<proteinExistence type="inferred from homology"/>
<dbReference type="NCBIfam" id="NF005196">
    <property type="entry name" value="PRK06669.1-1"/>
    <property type="match status" value="1"/>
</dbReference>
<feature type="coiled-coil region" evidence="8">
    <location>
        <begin position="68"/>
        <end position="102"/>
    </location>
</feature>
<dbReference type="PANTHER" id="PTHR34982">
    <property type="entry name" value="YOP PROTEINS TRANSLOCATION PROTEIN L"/>
    <property type="match status" value="1"/>
</dbReference>
<dbReference type="PANTHER" id="PTHR34982:SF1">
    <property type="entry name" value="FLAGELLAR ASSEMBLY PROTEIN FLIH"/>
    <property type="match status" value="1"/>
</dbReference>
<dbReference type="EMBL" id="CDML01000038">
    <property type="protein sequence ID" value="CRF41405.1"/>
    <property type="molecule type" value="Genomic_DNA"/>
</dbReference>
<evidence type="ECO:0000256" key="9">
    <source>
        <dbReference type="SAM" id="MobiDB-lite"/>
    </source>
</evidence>
<dbReference type="AlphaFoldDB" id="A0A0K2X8U6"/>
<evidence type="ECO:0000313" key="11">
    <source>
        <dbReference type="EMBL" id="CRF41405.1"/>
    </source>
</evidence>
<gene>
    <name evidence="11" type="ORF">HAL011_11990</name>
    <name evidence="12" type="ORF">HAL013_01270</name>
    <name evidence="13" type="ORF">HAL09_16220</name>
</gene>
<dbReference type="GO" id="GO:0005829">
    <property type="term" value="C:cytosol"/>
    <property type="evidence" value="ECO:0007669"/>
    <property type="project" value="TreeGrafter"/>
</dbReference>